<evidence type="ECO:0000313" key="2">
    <source>
        <dbReference type="EMBL" id="RSL99010.1"/>
    </source>
</evidence>
<dbReference type="AlphaFoldDB" id="A0A428TAE8"/>
<gene>
    <name evidence="2" type="ORF">CEP52_010010</name>
</gene>
<sequence>MDRDWSSEADSDDSSSGSDNDLKQTLQAQEDLDITRQQLSLVDDLESGSFGLDLDVVENVEEFLARYNGIIAGGENGTLIHVALHRLNSKPFDHFKPLFRLLVSKYPKLLETRNRQGETALHFAIQEKQGSAALFFCENAPREAVTRAIGCRGQARRNCLHAAIRMLLEPHVVVQLISMCEKPSLLDQDDHGFTPLHLAVDFARYGGPGNEEVVNTLITRCPEAAYTFNNDDLSPFRFHLQTRQGFLERLYHRKTRQPSTSRQLSQVPSSKIKEDLEDALRRPERKELSELETPPDDQETHATTSPPVKKANKGNDRKKKSLMVEDTSNKLLYGGPGTESKEIYLDLSSASKVTTSLLSKLKKIIRLESALVYVLLSANSFPTSLDGDQTVRKGYRGPDAEDASTVFEWLRLNGVEKIIQVAILDDFDRPHSEETIETALKWFDVEELDWMKKDICSETIRCAAPNVRILHLYWSGSNPVLRAWSEPDGLARLVKLEKVILTASQGAVDIAPLEGRRVPVQLVTGQTSGRFGSDQEIQETTCRISPWYISEENYGTDIARLLQKCAPGMTELYAAKVNVIDGRLSQETVTKALEWAAERKVDMICIARPVDISERNSWRYHHRYGEMTMAIRRLAKKQIMVLCAGPSRPDALERDRPEDLFDLLDWRSDLLQVCSWAREEWIQSRWYDIENRFFVPTDGLPPSQADASVKANLDDASLAVAFGCALGALVFFIAQLSAEPMSVNHSTLRAALSLMVARGKGKEVGFVDVSQLSQFIEHQTDRWQQEKPEQHIGGLQKMAQYLFGNK</sequence>
<dbReference type="STRING" id="1325735.A0A428TAE8"/>
<comment type="caution">
    <text evidence="2">The sequence shown here is derived from an EMBL/GenBank/DDBJ whole genome shotgun (WGS) entry which is preliminary data.</text>
</comment>
<dbReference type="InterPro" id="IPR036770">
    <property type="entry name" value="Ankyrin_rpt-contain_sf"/>
</dbReference>
<dbReference type="Gene3D" id="1.25.40.20">
    <property type="entry name" value="Ankyrin repeat-containing domain"/>
    <property type="match status" value="1"/>
</dbReference>
<feature type="compositionally biased region" description="Basic residues" evidence="1">
    <location>
        <begin position="310"/>
        <end position="321"/>
    </location>
</feature>
<dbReference type="PANTHER" id="PTHR24121:SF23">
    <property type="entry name" value="NO MECHANORECEPTOR POTENTIAL C, ISOFORM H"/>
    <property type="match status" value="1"/>
</dbReference>
<dbReference type="InterPro" id="IPR002110">
    <property type="entry name" value="Ankyrin_rpt"/>
</dbReference>
<dbReference type="SMART" id="SM00248">
    <property type="entry name" value="ANK"/>
    <property type="match status" value="3"/>
</dbReference>
<dbReference type="PANTHER" id="PTHR24121">
    <property type="entry name" value="NO MECHANORECEPTOR POTENTIAL C, ISOFORM D-RELATED"/>
    <property type="match status" value="1"/>
</dbReference>
<dbReference type="Pfam" id="PF00023">
    <property type="entry name" value="Ank"/>
    <property type="match status" value="1"/>
</dbReference>
<organism evidence="2 3">
    <name type="scientific">Fusarium oligoseptatum</name>
    <dbReference type="NCBI Taxonomy" id="2604345"/>
    <lineage>
        <taxon>Eukaryota</taxon>
        <taxon>Fungi</taxon>
        <taxon>Dikarya</taxon>
        <taxon>Ascomycota</taxon>
        <taxon>Pezizomycotina</taxon>
        <taxon>Sordariomycetes</taxon>
        <taxon>Hypocreomycetidae</taxon>
        <taxon>Hypocreales</taxon>
        <taxon>Nectriaceae</taxon>
        <taxon>Fusarium</taxon>
        <taxon>Fusarium solani species complex</taxon>
    </lineage>
</organism>
<reference evidence="2 3" key="1">
    <citation type="submission" date="2017-06" db="EMBL/GenBank/DDBJ databases">
        <title>Comparative genomic analysis of Ambrosia Fusariam Clade fungi.</title>
        <authorList>
            <person name="Stajich J.E."/>
            <person name="Carrillo J."/>
            <person name="Kijimoto T."/>
            <person name="Eskalen A."/>
            <person name="O'Donnell K."/>
            <person name="Kasson M."/>
        </authorList>
    </citation>
    <scope>NUCLEOTIDE SEQUENCE [LARGE SCALE GENOMIC DNA]</scope>
    <source>
        <strain evidence="2 3">NRRL62579</strain>
    </source>
</reference>
<feature type="compositionally biased region" description="Polar residues" evidence="1">
    <location>
        <begin position="257"/>
        <end position="269"/>
    </location>
</feature>
<evidence type="ECO:0000313" key="3">
    <source>
        <dbReference type="Proteomes" id="UP000287144"/>
    </source>
</evidence>
<feature type="region of interest" description="Disordered" evidence="1">
    <location>
        <begin position="253"/>
        <end position="322"/>
    </location>
</feature>
<keyword evidence="3" id="KW-1185">Reference proteome</keyword>
<name>A0A428TAE8_9HYPO</name>
<dbReference type="SUPFAM" id="SSF48403">
    <property type="entry name" value="Ankyrin repeat"/>
    <property type="match status" value="1"/>
</dbReference>
<protein>
    <submittedName>
        <fullName evidence="2">Uncharacterized protein</fullName>
    </submittedName>
</protein>
<dbReference type="Proteomes" id="UP000287144">
    <property type="component" value="Unassembled WGS sequence"/>
</dbReference>
<feature type="compositionally biased region" description="Basic and acidic residues" evidence="1">
    <location>
        <begin position="271"/>
        <end position="289"/>
    </location>
</feature>
<proteinExistence type="predicted"/>
<dbReference type="EMBL" id="NKCK01000109">
    <property type="protein sequence ID" value="RSL99010.1"/>
    <property type="molecule type" value="Genomic_DNA"/>
</dbReference>
<accession>A0A428TAE8</accession>
<evidence type="ECO:0000256" key="1">
    <source>
        <dbReference type="SAM" id="MobiDB-lite"/>
    </source>
</evidence>
<feature type="region of interest" description="Disordered" evidence="1">
    <location>
        <begin position="1"/>
        <end position="24"/>
    </location>
</feature>